<evidence type="ECO:0000313" key="3">
    <source>
        <dbReference type="EMBL" id="CRG92192.1"/>
    </source>
</evidence>
<dbReference type="Proteomes" id="UP000054383">
    <property type="component" value="Unassembled WGS sequence"/>
</dbReference>
<protein>
    <submittedName>
        <fullName evidence="3">Uncharacterized protein</fullName>
    </submittedName>
</protein>
<accession>A0A0U1MA27</accession>
<dbReference type="OrthoDB" id="5385189at2759"/>
<dbReference type="PROSITE" id="PS51257">
    <property type="entry name" value="PROKAR_LIPOPROTEIN"/>
    <property type="match status" value="1"/>
</dbReference>
<evidence type="ECO:0000313" key="4">
    <source>
        <dbReference type="Proteomes" id="UP000054383"/>
    </source>
</evidence>
<proteinExistence type="predicted"/>
<dbReference type="AlphaFoldDB" id="A0A0U1MA27"/>
<dbReference type="InterPro" id="IPR016024">
    <property type="entry name" value="ARM-type_fold"/>
</dbReference>
<dbReference type="STRING" id="28573.A0A0U1MA27"/>
<dbReference type="EMBL" id="CVMT01000011">
    <property type="protein sequence ID" value="CRG92192.1"/>
    <property type="molecule type" value="Genomic_DNA"/>
</dbReference>
<reference evidence="3 4" key="1">
    <citation type="submission" date="2015-04" db="EMBL/GenBank/DDBJ databases">
        <authorList>
            <person name="Syromyatnikov M.Y."/>
            <person name="Popov V.N."/>
        </authorList>
    </citation>
    <scope>NUCLEOTIDE SEQUENCE [LARGE SCALE GENOMIC DNA]</scope>
    <source>
        <strain evidence="3">WF-38-12</strain>
    </source>
</reference>
<dbReference type="OMA" id="EPKTQYI"/>
<organism evidence="3 4">
    <name type="scientific">Talaromyces islandicus</name>
    <name type="common">Penicillium islandicum</name>
    <dbReference type="NCBI Taxonomy" id="28573"/>
    <lineage>
        <taxon>Eukaryota</taxon>
        <taxon>Fungi</taxon>
        <taxon>Dikarya</taxon>
        <taxon>Ascomycota</taxon>
        <taxon>Pezizomycotina</taxon>
        <taxon>Eurotiomycetes</taxon>
        <taxon>Eurotiomycetidae</taxon>
        <taxon>Eurotiales</taxon>
        <taxon>Trichocomaceae</taxon>
        <taxon>Talaromyces</taxon>
        <taxon>Talaromyces sect. Islandici</taxon>
    </lineage>
</organism>
<dbReference type="SUPFAM" id="SSF48371">
    <property type="entry name" value="ARM repeat"/>
    <property type="match status" value="1"/>
</dbReference>
<keyword evidence="2" id="KW-0732">Signal</keyword>
<name>A0A0U1MA27_TALIS</name>
<evidence type="ECO:0000256" key="1">
    <source>
        <dbReference type="SAM" id="MobiDB-lite"/>
    </source>
</evidence>
<gene>
    <name evidence="3" type="ORF">PISL3812_09248</name>
</gene>
<feature type="signal peptide" evidence="2">
    <location>
        <begin position="1"/>
        <end position="23"/>
    </location>
</feature>
<keyword evidence="4" id="KW-1185">Reference proteome</keyword>
<feature type="compositionally biased region" description="Basic and acidic residues" evidence="1">
    <location>
        <begin position="292"/>
        <end position="306"/>
    </location>
</feature>
<feature type="region of interest" description="Disordered" evidence="1">
    <location>
        <begin position="259"/>
        <end position="319"/>
    </location>
</feature>
<evidence type="ECO:0000256" key="2">
    <source>
        <dbReference type="SAM" id="SignalP"/>
    </source>
</evidence>
<feature type="chain" id="PRO_5006711708" evidence="2">
    <location>
        <begin position="24"/>
        <end position="343"/>
    </location>
</feature>
<sequence>MAVRSDTSLLWLCLGVSLGLLACRRLVRNLQEVPKLTEIRRDENDERMISQVTEDALRLETLHKLTESPSYELRGASLRIIAERATKEPSRDLLLEDLASKNKRRRDRALTAIHFLVSSRASRSISPLRLQDQATFNALIDCLCNFLAEHTDETGTSDSPVLPKTRPPGEKKALATLNILLVDNVPAALDAGIITRWLANYPFPCLPDDDSNEHRRKDTVWLMNSQYMDDTLMSSIFTTLGMHPEGSRQFRKVGLMGGMMDEDEDEDDEDEDGDEDGDEVDGDVWMVNGDDTAGRGRVPERLRLADESLEEQTLRRRRREAMVFSEAGRPLGNDDIIERLPEW</sequence>
<feature type="compositionally biased region" description="Acidic residues" evidence="1">
    <location>
        <begin position="260"/>
        <end position="282"/>
    </location>
</feature>